<dbReference type="Pfam" id="PF08501">
    <property type="entry name" value="Shikimate_dh_N"/>
    <property type="match status" value="1"/>
</dbReference>
<protein>
    <recommendedName>
        <fullName evidence="2 8">Shikimate dehydrogenase (NADP(+))</fullName>
        <shortName evidence="8">SDH</shortName>
        <ecNumber evidence="2 8">1.1.1.25</ecNumber>
    </recommendedName>
</protein>
<evidence type="ECO:0000256" key="5">
    <source>
        <dbReference type="ARBA" id="ARBA00023002"/>
    </source>
</evidence>
<sequence length="279" mass="29833">MKIDAATSLYGVFGNPVEHSMSPAVFNAAFESLGISSVYLGFRVTDIRSGMDAVRGLGIHGVSITVPHKETVIPYLDEIDPLAARIGAVNTVIHRDGKLLGFNTDASGAIEALRAAADPAGASVLLIGAGGAARAVGTALVEEGALVAVTNRHEERGLGLCRDLSGSRWVPLDRIDREGFDIVIQTTPVGMWPHFGESPVSPSLFREGMVAMDIVYVPEETRFLQEARACGCRIVFGTEMFLNQAAAQFRLFTGQEAPIDTMRLALRNGLAERIQGRTP</sequence>
<evidence type="ECO:0000259" key="10">
    <source>
        <dbReference type="Pfam" id="PF08501"/>
    </source>
</evidence>
<name>A0A7C4VS43_9BACT</name>
<evidence type="ECO:0000256" key="8">
    <source>
        <dbReference type="HAMAP-Rule" id="MF_00222"/>
    </source>
</evidence>
<comment type="pathway">
    <text evidence="1 8">Metabolic intermediate biosynthesis; chorismate biosynthesis; chorismate from D-erythrose 4-phosphate and phosphoenolpyruvate: step 4/7.</text>
</comment>
<feature type="active site" description="Proton acceptor" evidence="8">
    <location>
        <position position="69"/>
    </location>
</feature>
<dbReference type="EMBL" id="DSUH01000389">
    <property type="protein sequence ID" value="HGU34549.1"/>
    <property type="molecule type" value="Genomic_DNA"/>
</dbReference>
<evidence type="ECO:0000256" key="3">
    <source>
        <dbReference type="ARBA" id="ARBA00022605"/>
    </source>
</evidence>
<evidence type="ECO:0000256" key="6">
    <source>
        <dbReference type="ARBA" id="ARBA00023141"/>
    </source>
</evidence>
<gene>
    <name evidence="8" type="primary">aroE</name>
    <name evidence="12" type="ORF">ENS29_17150</name>
</gene>
<feature type="binding site" evidence="8">
    <location>
        <begin position="128"/>
        <end position="132"/>
    </location>
    <ligand>
        <name>NADP(+)</name>
        <dbReference type="ChEBI" id="CHEBI:58349"/>
    </ligand>
</feature>
<evidence type="ECO:0000256" key="4">
    <source>
        <dbReference type="ARBA" id="ARBA00022857"/>
    </source>
</evidence>
<dbReference type="GO" id="GO:0009073">
    <property type="term" value="P:aromatic amino acid family biosynthetic process"/>
    <property type="evidence" value="ECO:0007669"/>
    <property type="project" value="UniProtKB-KW"/>
</dbReference>
<comment type="caution">
    <text evidence="8">Lacks conserved residue(s) required for the propagation of feature annotation.</text>
</comment>
<feature type="binding site" evidence="8">
    <location>
        <position position="244"/>
    </location>
    <ligand>
        <name>shikimate</name>
        <dbReference type="ChEBI" id="CHEBI:36208"/>
    </ligand>
</feature>
<dbReference type="InterPro" id="IPR046346">
    <property type="entry name" value="Aminoacid_DH-like_N_sf"/>
</dbReference>
<dbReference type="NCBIfam" id="TIGR00507">
    <property type="entry name" value="aroE"/>
    <property type="match status" value="1"/>
</dbReference>
<evidence type="ECO:0000256" key="7">
    <source>
        <dbReference type="ARBA" id="ARBA00049442"/>
    </source>
</evidence>
<feature type="binding site" evidence="8">
    <location>
        <position position="105"/>
    </location>
    <ligand>
        <name>shikimate</name>
        <dbReference type="ChEBI" id="CHEBI:36208"/>
    </ligand>
</feature>
<feature type="binding site" evidence="8">
    <location>
        <position position="216"/>
    </location>
    <ligand>
        <name>shikimate</name>
        <dbReference type="ChEBI" id="CHEBI:36208"/>
    </ligand>
</feature>
<evidence type="ECO:0000259" key="11">
    <source>
        <dbReference type="Pfam" id="PF18317"/>
    </source>
</evidence>
<dbReference type="AlphaFoldDB" id="A0A7C4VS43"/>
<feature type="binding site" evidence="8">
    <location>
        <position position="65"/>
    </location>
    <ligand>
        <name>shikimate</name>
        <dbReference type="ChEBI" id="CHEBI:36208"/>
    </ligand>
</feature>
<organism evidence="12">
    <name type="scientific">Desulfatirhabdium butyrativorans</name>
    <dbReference type="NCBI Taxonomy" id="340467"/>
    <lineage>
        <taxon>Bacteria</taxon>
        <taxon>Pseudomonadati</taxon>
        <taxon>Thermodesulfobacteriota</taxon>
        <taxon>Desulfobacteria</taxon>
        <taxon>Desulfobacterales</taxon>
        <taxon>Desulfatirhabdiaceae</taxon>
        <taxon>Desulfatirhabdium</taxon>
    </lineage>
</organism>
<dbReference type="InterPro" id="IPR006151">
    <property type="entry name" value="Shikm_DH/Glu-tRNA_Rdtase"/>
</dbReference>
<feature type="domain" description="Shikimate dehydrogenase substrate binding N-terminal" evidence="10">
    <location>
        <begin position="12"/>
        <end position="92"/>
    </location>
</feature>
<keyword evidence="5 8" id="KW-0560">Oxidoreductase</keyword>
<keyword evidence="6 8" id="KW-0057">Aromatic amino acid biosynthesis</keyword>
<dbReference type="GO" id="GO:0050661">
    <property type="term" value="F:NADP binding"/>
    <property type="evidence" value="ECO:0007669"/>
    <property type="project" value="InterPro"/>
</dbReference>
<comment type="caution">
    <text evidence="12">The sequence shown here is derived from an EMBL/GenBank/DDBJ whole genome shotgun (WGS) entry which is preliminary data.</text>
</comment>
<dbReference type="NCBIfam" id="NF001319">
    <property type="entry name" value="PRK00258.3-3"/>
    <property type="match status" value="1"/>
</dbReference>
<dbReference type="HAMAP" id="MF_00222">
    <property type="entry name" value="Shikimate_DH_AroE"/>
    <property type="match status" value="1"/>
</dbReference>
<feature type="binding site" evidence="8">
    <location>
        <position position="237"/>
    </location>
    <ligand>
        <name>NADP(+)</name>
        <dbReference type="ChEBI" id="CHEBI:58349"/>
    </ligand>
</feature>
<dbReference type="CDD" id="cd01065">
    <property type="entry name" value="NAD_bind_Shikimate_DH"/>
    <property type="match status" value="1"/>
</dbReference>
<comment type="subunit">
    <text evidence="8">Homodimer.</text>
</comment>
<evidence type="ECO:0000256" key="2">
    <source>
        <dbReference type="ARBA" id="ARBA00012962"/>
    </source>
</evidence>
<dbReference type="SUPFAM" id="SSF51735">
    <property type="entry name" value="NAD(P)-binding Rossmann-fold domains"/>
    <property type="match status" value="1"/>
</dbReference>
<dbReference type="EC" id="1.1.1.25" evidence="2 8"/>
<dbReference type="InterPro" id="IPR036291">
    <property type="entry name" value="NAD(P)-bd_dom_sf"/>
</dbReference>
<feature type="binding site" evidence="8">
    <location>
        <begin position="20"/>
        <end position="22"/>
    </location>
    <ligand>
        <name>shikimate</name>
        <dbReference type="ChEBI" id="CHEBI:36208"/>
    </ligand>
</feature>
<dbReference type="Gene3D" id="3.40.50.720">
    <property type="entry name" value="NAD(P)-binding Rossmann-like Domain"/>
    <property type="match status" value="1"/>
</dbReference>
<dbReference type="SUPFAM" id="SSF53223">
    <property type="entry name" value="Aminoacid dehydrogenase-like, N-terminal domain"/>
    <property type="match status" value="1"/>
</dbReference>
<comment type="catalytic activity">
    <reaction evidence="7 8">
        <text>shikimate + NADP(+) = 3-dehydroshikimate + NADPH + H(+)</text>
        <dbReference type="Rhea" id="RHEA:17737"/>
        <dbReference type="ChEBI" id="CHEBI:15378"/>
        <dbReference type="ChEBI" id="CHEBI:16630"/>
        <dbReference type="ChEBI" id="CHEBI:36208"/>
        <dbReference type="ChEBI" id="CHEBI:57783"/>
        <dbReference type="ChEBI" id="CHEBI:58349"/>
        <dbReference type="EC" id="1.1.1.25"/>
    </reaction>
</comment>
<feature type="binding site" evidence="8">
    <location>
        <position position="214"/>
    </location>
    <ligand>
        <name>NADP(+)</name>
        <dbReference type="ChEBI" id="CHEBI:58349"/>
    </ligand>
</feature>
<proteinExistence type="inferred from homology"/>
<dbReference type="GO" id="GO:0008652">
    <property type="term" value="P:amino acid biosynthetic process"/>
    <property type="evidence" value="ECO:0007669"/>
    <property type="project" value="UniProtKB-KW"/>
</dbReference>
<dbReference type="Pfam" id="PF01488">
    <property type="entry name" value="Shikimate_DH"/>
    <property type="match status" value="1"/>
</dbReference>
<dbReference type="UniPathway" id="UPA00053">
    <property type="reaction ID" value="UER00087"/>
</dbReference>
<dbReference type="PANTHER" id="PTHR21089">
    <property type="entry name" value="SHIKIMATE DEHYDROGENASE"/>
    <property type="match status" value="1"/>
</dbReference>
<evidence type="ECO:0000259" key="9">
    <source>
        <dbReference type="Pfam" id="PF01488"/>
    </source>
</evidence>
<comment type="function">
    <text evidence="8">Involved in the biosynthesis of the chorismate, which leads to the biosynthesis of aromatic amino acids. Catalyzes the reversible NADPH linked reduction of 3-dehydroshikimate (DHSA) to yield shikimate (SA).</text>
</comment>
<evidence type="ECO:0000256" key="1">
    <source>
        <dbReference type="ARBA" id="ARBA00004871"/>
    </source>
</evidence>
<dbReference type="InterPro" id="IPR013708">
    <property type="entry name" value="Shikimate_DH-bd_N"/>
</dbReference>
<keyword evidence="4 8" id="KW-0521">NADP</keyword>
<evidence type="ECO:0000313" key="12">
    <source>
        <dbReference type="EMBL" id="HGU34549.1"/>
    </source>
</evidence>
<accession>A0A7C4VS43</accession>
<feature type="domain" description="Quinate/shikimate 5-dehydrogenase/glutamyl-tRNA reductase" evidence="9">
    <location>
        <begin position="117"/>
        <end position="187"/>
    </location>
</feature>
<dbReference type="Pfam" id="PF18317">
    <property type="entry name" value="SDH_C"/>
    <property type="match status" value="1"/>
</dbReference>
<feature type="domain" description="SDH C-terminal" evidence="11">
    <location>
        <begin position="237"/>
        <end position="266"/>
    </location>
</feature>
<dbReference type="GO" id="GO:0019632">
    <property type="term" value="P:shikimate metabolic process"/>
    <property type="evidence" value="ECO:0007669"/>
    <property type="project" value="InterPro"/>
</dbReference>
<comment type="similarity">
    <text evidence="8">Belongs to the shikimate dehydrogenase family.</text>
</comment>
<dbReference type="InterPro" id="IPR011342">
    <property type="entry name" value="Shikimate_DH"/>
</dbReference>
<dbReference type="GO" id="GO:0009423">
    <property type="term" value="P:chorismate biosynthetic process"/>
    <property type="evidence" value="ECO:0007669"/>
    <property type="project" value="UniProtKB-UniRule"/>
</dbReference>
<dbReference type="InterPro" id="IPR022893">
    <property type="entry name" value="Shikimate_DH_fam"/>
</dbReference>
<dbReference type="GO" id="GO:0004764">
    <property type="term" value="F:shikimate 3-dehydrogenase (NADP+) activity"/>
    <property type="evidence" value="ECO:0007669"/>
    <property type="project" value="UniProtKB-UniRule"/>
</dbReference>
<dbReference type="InterPro" id="IPR041121">
    <property type="entry name" value="SDH_C"/>
</dbReference>
<dbReference type="Gene3D" id="3.40.50.10860">
    <property type="entry name" value="Leucine Dehydrogenase, chain A, domain 1"/>
    <property type="match status" value="1"/>
</dbReference>
<dbReference type="PANTHER" id="PTHR21089:SF1">
    <property type="entry name" value="BIFUNCTIONAL 3-DEHYDROQUINATE DEHYDRATASE_SHIKIMATE DEHYDROGENASE, CHLOROPLASTIC"/>
    <property type="match status" value="1"/>
</dbReference>
<reference evidence="12" key="1">
    <citation type="journal article" date="2020" name="mSystems">
        <title>Genome- and Community-Level Interaction Insights into Carbon Utilization and Element Cycling Functions of Hydrothermarchaeota in Hydrothermal Sediment.</title>
        <authorList>
            <person name="Zhou Z."/>
            <person name="Liu Y."/>
            <person name="Xu W."/>
            <person name="Pan J."/>
            <person name="Luo Z.H."/>
            <person name="Li M."/>
        </authorList>
    </citation>
    <scope>NUCLEOTIDE SEQUENCE [LARGE SCALE GENOMIC DNA]</scope>
    <source>
        <strain evidence="12">SpSt-477</strain>
    </source>
</reference>
<keyword evidence="3 8" id="KW-0028">Amino-acid biosynthesis</keyword>
<feature type="binding site" evidence="8">
    <location>
        <position position="90"/>
    </location>
    <ligand>
        <name>shikimate</name>
        <dbReference type="ChEBI" id="CHEBI:36208"/>
    </ligand>
</feature>